<evidence type="ECO:0008006" key="3">
    <source>
        <dbReference type="Google" id="ProtNLM"/>
    </source>
</evidence>
<evidence type="ECO:0000313" key="1">
    <source>
        <dbReference type="EMBL" id="MED6242510.1"/>
    </source>
</evidence>
<reference evidence="1 2" key="1">
    <citation type="submission" date="2021-07" db="EMBL/GenBank/DDBJ databases">
        <authorList>
            <person name="Palmer J.M."/>
        </authorList>
    </citation>
    <scope>NUCLEOTIDE SEQUENCE [LARGE SCALE GENOMIC DNA]</scope>
    <source>
        <strain evidence="1 2">AT_MEX2019</strain>
        <tissue evidence="1">Muscle</tissue>
    </source>
</reference>
<keyword evidence="2" id="KW-1185">Reference proteome</keyword>
<sequence length="77" mass="8638">MISLSTSANRAVLCTELTCVMCRLLQWSRMLFFVPAAASSACHLTRRGYHESRCDRGFSKNTGSQPDVQLGLWKQDV</sequence>
<protein>
    <recommendedName>
        <fullName evidence="3">Secreted protein</fullName>
    </recommendedName>
</protein>
<evidence type="ECO:0000313" key="2">
    <source>
        <dbReference type="Proteomes" id="UP001345963"/>
    </source>
</evidence>
<dbReference type="Proteomes" id="UP001345963">
    <property type="component" value="Unassembled WGS sequence"/>
</dbReference>
<dbReference type="EMBL" id="JAHUTI010031139">
    <property type="protein sequence ID" value="MED6242510.1"/>
    <property type="molecule type" value="Genomic_DNA"/>
</dbReference>
<accession>A0ABU7AXA4</accession>
<proteinExistence type="predicted"/>
<name>A0ABU7AXA4_9TELE</name>
<comment type="caution">
    <text evidence="1">The sequence shown here is derived from an EMBL/GenBank/DDBJ whole genome shotgun (WGS) entry which is preliminary data.</text>
</comment>
<organism evidence="1 2">
    <name type="scientific">Ataeniobius toweri</name>
    <dbReference type="NCBI Taxonomy" id="208326"/>
    <lineage>
        <taxon>Eukaryota</taxon>
        <taxon>Metazoa</taxon>
        <taxon>Chordata</taxon>
        <taxon>Craniata</taxon>
        <taxon>Vertebrata</taxon>
        <taxon>Euteleostomi</taxon>
        <taxon>Actinopterygii</taxon>
        <taxon>Neopterygii</taxon>
        <taxon>Teleostei</taxon>
        <taxon>Neoteleostei</taxon>
        <taxon>Acanthomorphata</taxon>
        <taxon>Ovalentaria</taxon>
        <taxon>Atherinomorphae</taxon>
        <taxon>Cyprinodontiformes</taxon>
        <taxon>Goodeidae</taxon>
        <taxon>Ataeniobius</taxon>
    </lineage>
</organism>
<gene>
    <name evidence="1" type="ORF">ATANTOWER_005687</name>
</gene>